<comment type="caution">
    <text evidence="2">The sequence shown here is derived from an EMBL/GenBank/DDBJ whole genome shotgun (WGS) entry which is preliminary data.</text>
</comment>
<feature type="domain" description="Thoeris anti-defense 2-like" evidence="1">
    <location>
        <begin position="86"/>
        <end position="172"/>
    </location>
</feature>
<dbReference type="PATRIC" id="fig|1120927.3.peg.1469"/>
<dbReference type="eggNOG" id="ENOG50319K5">
    <property type="taxonomic scope" value="Bacteria"/>
</dbReference>
<dbReference type="InterPro" id="IPR021361">
    <property type="entry name" value="Tad2-like_dom"/>
</dbReference>
<accession>R9B170</accession>
<dbReference type="EMBL" id="AQFM01000036">
    <property type="protein sequence ID" value="EOR08162.1"/>
    <property type="molecule type" value="Genomic_DNA"/>
</dbReference>
<name>R9B170_9GAMM</name>
<dbReference type="Proteomes" id="UP000016201">
    <property type="component" value="Unassembled WGS sequence"/>
</dbReference>
<organism evidence="2 3">
    <name type="scientific">Acinetobacter tandoii DSM 14970 = CIP 107469</name>
    <dbReference type="NCBI Taxonomy" id="1120927"/>
    <lineage>
        <taxon>Bacteria</taxon>
        <taxon>Pseudomonadati</taxon>
        <taxon>Pseudomonadota</taxon>
        <taxon>Gammaproteobacteria</taxon>
        <taxon>Moraxellales</taxon>
        <taxon>Moraxellaceae</taxon>
        <taxon>Acinetobacter</taxon>
    </lineage>
</organism>
<evidence type="ECO:0000259" key="1">
    <source>
        <dbReference type="Pfam" id="PF11195"/>
    </source>
</evidence>
<sequence>MSKKLIELSMVAFIGTKSVLATPMTRGEYCDYRGWKIPDDEDPNEPVYLVEYTDGGKANDERHNGYITMSPKEVFDNAYRPNGSLNFGDAIRALKEGKKVARSGWNGKGMWLILTHGRVVENLEPNSFYEKCGFEAPVTICSHIDMKAADGSMVVGWLASQTDMLADDWAIVE</sequence>
<gene>
    <name evidence="2" type="ORF">I593_01517</name>
</gene>
<keyword evidence="3" id="KW-1185">Reference proteome</keyword>
<proteinExistence type="predicted"/>
<evidence type="ECO:0000313" key="2">
    <source>
        <dbReference type="EMBL" id="EOR08162.1"/>
    </source>
</evidence>
<reference evidence="2 3" key="1">
    <citation type="submission" date="2013-03" db="EMBL/GenBank/DDBJ databases">
        <title>The Genome Sequence of Acinetobacter tandoii CIP 107469.</title>
        <authorList>
            <consortium name="The Broad Institute Genome Sequencing Platform"/>
            <consortium name="The Broad Institute Genome Sequencing Center for Infectious Disease"/>
            <person name="Cerqueira G."/>
            <person name="Feldgarden M."/>
            <person name="Courvalin P."/>
            <person name="Perichon B."/>
            <person name="Grillot-Courvalin C."/>
            <person name="Clermont D."/>
            <person name="Rocha E."/>
            <person name="Yoon E.-J."/>
            <person name="Nemec A."/>
            <person name="Walker B."/>
            <person name="Young S.K."/>
            <person name="Zeng Q."/>
            <person name="Gargeya S."/>
            <person name="Fitzgerald M."/>
            <person name="Haas B."/>
            <person name="Abouelleil A."/>
            <person name="Alvarado L."/>
            <person name="Arachchi H.M."/>
            <person name="Berlin A.M."/>
            <person name="Chapman S.B."/>
            <person name="Dewar J."/>
            <person name="Goldberg J."/>
            <person name="Griggs A."/>
            <person name="Gujja S."/>
            <person name="Hansen M."/>
            <person name="Howarth C."/>
            <person name="Imamovic A."/>
            <person name="Larimer J."/>
            <person name="McCowan C."/>
            <person name="Murphy C."/>
            <person name="Neiman D."/>
            <person name="Pearson M."/>
            <person name="Priest M."/>
            <person name="Roberts A."/>
            <person name="Saif S."/>
            <person name="Shea T."/>
            <person name="Sisk P."/>
            <person name="Sykes S."/>
            <person name="Wortman J."/>
            <person name="Nusbaum C."/>
            <person name="Birren B."/>
        </authorList>
    </citation>
    <scope>NUCLEOTIDE SEQUENCE [LARGE SCALE GENOMIC DNA]</scope>
    <source>
        <strain evidence="2 3">CIP 107469</strain>
    </source>
</reference>
<dbReference type="RefSeq" id="WP_016166602.1">
    <property type="nucleotide sequence ID" value="NZ_JHZG01000011.1"/>
</dbReference>
<dbReference type="Pfam" id="PF11195">
    <property type="entry name" value="Tad2-like"/>
    <property type="match status" value="1"/>
</dbReference>
<evidence type="ECO:0000313" key="3">
    <source>
        <dbReference type="Proteomes" id="UP000016201"/>
    </source>
</evidence>
<dbReference type="AlphaFoldDB" id="R9B170"/>
<protein>
    <recommendedName>
        <fullName evidence="1">Thoeris anti-defense 2-like domain-containing protein</fullName>
    </recommendedName>
</protein>